<feature type="non-terminal residue" evidence="1">
    <location>
        <position position="85"/>
    </location>
</feature>
<evidence type="ECO:0000313" key="2">
    <source>
        <dbReference type="Proteomes" id="UP000305874"/>
    </source>
</evidence>
<dbReference type="EMBL" id="PNCG01001074">
    <property type="protein sequence ID" value="TMP66202.1"/>
    <property type="molecule type" value="Genomic_DNA"/>
</dbReference>
<dbReference type="RefSeq" id="WP_138549491.1">
    <property type="nucleotide sequence ID" value="NZ_PNCG01001074.1"/>
</dbReference>
<feature type="non-terminal residue" evidence="1">
    <location>
        <position position="1"/>
    </location>
</feature>
<dbReference type="Proteomes" id="UP000305874">
    <property type="component" value="Unassembled WGS sequence"/>
</dbReference>
<comment type="caution">
    <text evidence="1">The sequence shown here is derived from an EMBL/GenBank/DDBJ whole genome shotgun (WGS) entry which is preliminary data.</text>
</comment>
<organism evidence="1 2">
    <name type="scientific">Pseudoalteromonas ruthenica</name>
    <dbReference type="NCBI Taxonomy" id="151081"/>
    <lineage>
        <taxon>Bacteria</taxon>
        <taxon>Pseudomonadati</taxon>
        <taxon>Pseudomonadota</taxon>
        <taxon>Gammaproteobacteria</taxon>
        <taxon>Alteromonadales</taxon>
        <taxon>Pseudoalteromonadaceae</taxon>
        <taxon>Pseudoalteromonas</taxon>
    </lineage>
</organism>
<reference evidence="2" key="2">
    <citation type="submission" date="2019-06" db="EMBL/GenBank/DDBJ databases">
        <title>Co-occurence of chitin degradation, pigmentation and bioactivity in marine Pseudoalteromonas.</title>
        <authorList>
            <person name="Sonnenschein E.C."/>
            <person name="Bech P.K."/>
        </authorList>
    </citation>
    <scope>NUCLEOTIDE SEQUENCE [LARGE SCALE GENOMIC DNA]</scope>
    <source>
        <strain evidence="2">S2897</strain>
    </source>
</reference>
<proteinExistence type="predicted"/>
<name>A0A5S3Y1E2_9GAMM</name>
<evidence type="ECO:0000313" key="1">
    <source>
        <dbReference type="EMBL" id="TMP66202.1"/>
    </source>
</evidence>
<dbReference type="AlphaFoldDB" id="A0A5S3Y1E2"/>
<sequence>QEEVEAISTEINLALPEPKKVTSYTRSQYVLPKQGQTLVWQEDITVADVAIVDMHVHPVPGYPQKAQGLVLQSHFRQHAFEVLRT</sequence>
<gene>
    <name evidence="1" type="ORF">CWC05_23845</name>
</gene>
<protein>
    <submittedName>
        <fullName evidence="1">Uncharacterized protein</fullName>
    </submittedName>
</protein>
<reference evidence="1 2" key="1">
    <citation type="submission" date="2017-12" db="EMBL/GenBank/DDBJ databases">
        <authorList>
            <person name="Paulsen S."/>
            <person name="Gram L.K."/>
        </authorList>
    </citation>
    <scope>NUCLEOTIDE SEQUENCE [LARGE SCALE GENOMIC DNA]</scope>
    <source>
        <strain evidence="1 2">S2897</strain>
    </source>
</reference>
<accession>A0A5S3Y1E2</accession>